<sequence>MIHPQELQLQQELQRRAQGLEVPESRIEMIPPQLRVEGAAAPPTPQPIPRAVPIPVPVVAGHRILIYKQDPSVTELGVRTVFVPSIVLNGPTDARIATVLQGTTPVARGVNGDFIFRPNTPEFDCAHTYAVVRQTLSMWERHNGGNPIPFAWNVGGNTDKITVHPRAGVGANAFYSRTAKVLKFLHFVPQGQPPQAEVFTCRSLDITAHEAGHAVLDGLKPGWLGAGNPPQTGGLHEAFGDLTAIFLALSQPDQAEALVALTRANLHDKSFLPAVAEEFGKAIGKDFGLRNADNDLKLSQVSNEVHAVSQVFTGAIYDVLADVYVFERNRQRKTKDPALVLIEVANRLAKLLFDAVVAAPASAATFVDVANKMLQISSSQGDPANYRTFIRNRFAVREITTSPSPLTDLMSGRVNMTDADYTGNGRDVTEVEMADEHSASLRAEQDRSRCCGTMQMPEYAAIDGERLAQRGSLDDDDILRDDLEELRRAFNK</sequence>
<reference evidence="2" key="1">
    <citation type="journal article" date="2019" name="Int. J. Syst. Evol. Microbiol.">
        <title>The Global Catalogue of Microorganisms (GCM) 10K type strain sequencing project: providing services to taxonomists for standard genome sequencing and annotation.</title>
        <authorList>
            <consortium name="The Broad Institute Genomics Platform"/>
            <consortium name="The Broad Institute Genome Sequencing Center for Infectious Disease"/>
            <person name="Wu L."/>
            <person name="Ma J."/>
        </authorList>
    </citation>
    <scope>NUCLEOTIDE SEQUENCE [LARGE SCALE GENOMIC DNA]</scope>
    <source>
        <strain evidence="2">JCM 6833</strain>
    </source>
</reference>
<evidence type="ECO:0000313" key="1">
    <source>
        <dbReference type="EMBL" id="GAA2634477.1"/>
    </source>
</evidence>
<evidence type="ECO:0000313" key="2">
    <source>
        <dbReference type="Proteomes" id="UP001501509"/>
    </source>
</evidence>
<accession>A0ABP6D3P7</accession>
<comment type="caution">
    <text evidence="1">The sequence shown here is derived from an EMBL/GenBank/DDBJ whole genome shotgun (WGS) entry which is preliminary data.</text>
</comment>
<proteinExistence type="predicted"/>
<organism evidence="1 2">
    <name type="scientific">Actinomadura fulvescens</name>
    <dbReference type="NCBI Taxonomy" id="46160"/>
    <lineage>
        <taxon>Bacteria</taxon>
        <taxon>Bacillati</taxon>
        <taxon>Actinomycetota</taxon>
        <taxon>Actinomycetes</taxon>
        <taxon>Streptosporangiales</taxon>
        <taxon>Thermomonosporaceae</taxon>
        <taxon>Actinomadura</taxon>
    </lineage>
</organism>
<keyword evidence="2" id="KW-1185">Reference proteome</keyword>
<dbReference type="CDD" id="cd09598">
    <property type="entry name" value="M4_like"/>
    <property type="match status" value="1"/>
</dbReference>
<dbReference type="Proteomes" id="UP001501509">
    <property type="component" value="Unassembled WGS sequence"/>
</dbReference>
<dbReference type="SUPFAM" id="SSF55486">
    <property type="entry name" value="Metalloproteases ('zincins'), catalytic domain"/>
    <property type="match status" value="1"/>
</dbReference>
<name>A0ABP6D3P7_9ACTN</name>
<gene>
    <name evidence="1" type="ORF">GCM10010411_86600</name>
</gene>
<dbReference type="EMBL" id="BAAATD010000018">
    <property type="protein sequence ID" value="GAA2634477.1"/>
    <property type="molecule type" value="Genomic_DNA"/>
</dbReference>
<protein>
    <recommendedName>
        <fullName evidence="3">Peptidase M4 C-terminal domain-containing protein</fullName>
    </recommendedName>
</protein>
<evidence type="ECO:0008006" key="3">
    <source>
        <dbReference type="Google" id="ProtNLM"/>
    </source>
</evidence>
<dbReference type="InterPro" id="IPR027268">
    <property type="entry name" value="Peptidase_M4/M1_CTD_sf"/>
</dbReference>
<dbReference type="Gene3D" id="1.10.390.10">
    <property type="entry name" value="Neutral Protease Domain 2"/>
    <property type="match status" value="1"/>
</dbReference>
<dbReference type="RefSeq" id="WP_344548355.1">
    <property type="nucleotide sequence ID" value="NZ_BAAATD010000018.1"/>
</dbReference>